<feature type="transmembrane region" description="Helical" evidence="2">
    <location>
        <begin position="16"/>
        <end position="35"/>
    </location>
</feature>
<dbReference type="RefSeq" id="XP_013379701.2">
    <property type="nucleotide sequence ID" value="XM_013524247.2"/>
</dbReference>
<dbReference type="OrthoDB" id="78663at2759"/>
<dbReference type="PANTHER" id="PTHR19444">
    <property type="entry name" value="UNC-93 RELATED"/>
    <property type="match status" value="1"/>
</dbReference>
<evidence type="ECO:0000256" key="1">
    <source>
        <dbReference type="ARBA" id="ARBA00009172"/>
    </source>
</evidence>
<feature type="transmembrane region" description="Helical" evidence="2">
    <location>
        <begin position="179"/>
        <end position="202"/>
    </location>
</feature>
<feature type="transmembrane region" description="Helical" evidence="2">
    <location>
        <begin position="140"/>
        <end position="159"/>
    </location>
</feature>
<proteinExistence type="inferred from homology"/>
<accession>A0A1S3H2J5</accession>
<sequence length="282" mass="31141">MLGSQSGARQPSRTPVVQLLFLSMTYMLGFSPFTALLNLERILNPEIGYYALMGNYGGAVFSFVTAPVIGRLLGAKGSILLGWIGQLVFIVVHFYVKAYIIIPVAFCVGILHAQTMITSSVFVTTFALQYSEITKKSQNTVMGMFNGVFFAMFAFDSVWSNLVSSLITKKSQNTVMGMFNGVFFAMFAFDSVWSNLISSLILSKPVENYFNGTGLPNPLNLSQLCGPAFCPWEDTSGTYIRQPEQYIVYILLGCFLAMSGTAFLITLFFIKMFTHPAETPCN</sequence>
<evidence type="ECO:0000313" key="3">
    <source>
        <dbReference type="Proteomes" id="UP000085678"/>
    </source>
</evidence>
<protein>
    <submittedName>
        <fullName evidence="4">Protein unc-93 homolog A-like</fullName>
    </submittedName>
</protein>
<keyword evidence="3" id="KW-1185">Reference proteome</keyword>
<evidence type="ECO:0000313" key="4">
    <source>
        <dbReference type="RefSeq" id="XP_013379701.2"/>
    </source>
</evidence>
<evidence type="ECO:0000256" key="2">
    <source>
        <dbReference type="SAM" id="Phobius"/>
    </source>
</evidence>
<reference evidence="4" key="1">
    <citation type="submission" date="2025-08" db="UniProtKB">
        <authorList>
            <consortium name="RefSeq"/>
        </authorList>
    </citation>
    <scope>IDENTIFICATION</scope>
    <source>
        <tissue evidence="4">Gonads</tissue>
    </source>
</reference>
<keyword evidence="2" id="KW-0472">Membrane</keyword>
<feature type="transmembrane region" description="Helical" evidence="2">
    <location>
        <begin position="246"/>
        <end position="270"/>
    </location>
</feature>
<dbReference type="GeneID" id="106151145"/>
<keyword evidence="2" id="KW-1133">Transmembrane helix</keyword>
<dbReference type="PANTHER" id="PTHR19444:SF13">
    <property type="entry name" value="PROTEIN UNC-93 HOMOLOG A"/>
    <property type="match status" value="1"/>
</dbReference>
<comment type="similarity">
    <text evidence="1">Belongs to the unc-93 family.</text>
</comment>
<dbReference type="Proteomes" id="UP000085678">
    <property type="component" value="Unplaced"/>
</dbReference>
<dbReference type="InParanoid" id="A0A1S3H2J5"/>
<dbReference type="AlphaFoldDB" id="A0A1S3H2J5"/>
<feature type="transmembrane region" description="Helical" evidence="2">
    <location>
        <begin position="47"/>
        <end position="66"/>
    </location>
</feature>
<dbReference type="KEGG" id="lak:106151145"/>
<gene>
    <name evidence="4" type="primary">LOC106151145</name>
</gene>
<feature type="transmembrane region" description="Helical" evidence="2">
    <location>
        <begin position="78"/>
        <end position="96"/>
    </location>
</feature>
<name>A0A1S3H2J5_LINAN</name>
<organism evidence="3 4">
    <name type="scientific">Lingula anatina</name>
    <name type="common">Brachiopod</name>
    <name type="synonym">Lingula unguis</name>
    <dbReference type="NCBI Taxonomy" id="7574"/>
    <lineage>
        <taxon>Eukaryota</taxon>
        <taxon>Metazoa</taxon>
        <taxon>Spiralia</taxon>
        <taxon>Lophotrochozoa</taxon>
        <taxon>Brachiopoda</taxon>
        <taxon>Linguliformea</taxon>
        <taxon>Lingulata</taxon>
        <taxon>Lingulida</taxon>
        <taxon>Linguloidea</taxon>
        <taxon>Lingulidae</taxon>
        <taxon>Lingula</taxon>
    </lineage>
</organism>
<keyword evidence="2" id="KW-0812">Transmembrane</keyword>
<feature type="transmembrane region" description="Helical" evidence="2">
    <location>
        <begin position="102"/>
        <end position="128"/>
    </location>
</feature>
<dbReference type="InterPro" id="IPR051951">
    <property type="entry name" value="UNC-93_regulatory"/>
</dbReference>